<protein>
    <submittedName>
        <fullName evidence="1">Uncharacterized protein</fullName>
    </submittedName>
</protein>
<accession>X1GPQ9</accession>
<evidence type="ECO:0000313" key="1">
    <source>
        <dbReference type="EMBL" id="GAH43594.1"/>
    </source>
</evidence>
<organism evidence="1">
    <name type="scientific">marine sediment metagenome</name>
    <dbReference type="NCBI Taxonomy" id="412755"/>
    <lineage>
        <taxon>unclassified sequences</taxon>
        <taxon>metagenomes</taxon>
        <taxon>ecological metagenomes</taxon>
    </lineage>
</organism>
<sequence length="57" mass="6726">KLILQDMRPKQRWHIIVKATDDKGEILKKLISKEEQQRLKVSRTDLSIARVSRGIEE</sequence>
<dbReference type="EMBL" id="BARU01011302">
    <property type="protein sequence ID" value="GAH43594.1"/>
    <property type="molecule type" value="Genomic_DNA"/>
</dbReference>
<gene>
    <name evidence="1" type="ORF">S03H2_21272</name>
</gene>
<comment type="caution">
    <text evidence="1">The sequence shown here is derived from an EMBL/GenBank/DDBJ whole genome shotgun (WGS) entry which is preliminary data.</text>
</comment>
<name>X1GPQ9_9ZZZZ</name>
<reference evidence="1" key="1">
    <citation type="journal article" date="2014" name="Front. Microbiol.">
        <title>High frequency of phylogenetically diverse reductive dehalogenase-homologous genes in deep subseafloor sedimentary metagenomes.</title>
        <authorList>
            <person name="Kawai M."/>
            <person name="Futagami T."/>
            <person name="Toyoda A."/>
            <person name="Takaki Y."/>
            <person name="Nishi S."/>
            <person name="Hori S."/>
            <person name="Arai W."/>
            <person name="Tsubouchi T."/>
            <person name="Morono Y."/>
            <person name="Uchiyama I."/>
            <person name="Ito T."/>
            <person name="Fujiyama A."/>
            <person name="Inagaki F."/>
            <person name="Takami H."/>
        </authorList>
    </citation>
    <scope>NUCLEOTIDE SEQUENCE</scope>
    <source>
        <strain evidence="1">Expedition CK06-06</strain>
    </source>
</reference>
<proteinExistence type="predicted"/>
<dbReference type="AlphaFoldDB" id="X1GPQ9"/>
<feature type="non-terminal residue" evidence="1">
    <location>
        <position position="1"/>
    </location>
</feature>